<dbReference type="PANTHER" id="PTHR42852">
    <property type="entry name" value="THIOL:DISULFIDE INTERCHANGE PROTEIN DSBE"/>
    <property type="match status" value="1"/>
</dbReference>
<dbReference type="Pfam" id="PF06572">
    <property type="entry name" value="DUF1131"/>
    <property type="match status" value="1"/>
</dbReference>
<reference evidence="2" key="1">
    <citation type="submission" date="2015-10" db="EMBL/GenBank/DDBJ databases">
        <authorList>
            <person name="Gilbert D.G."/>
        </authorList>
    </citation>
    <scope>NUCLEOTIDE SEQUENCE</scope>
</reference>
<evidence type="ECO:0000259" key="1">
    <source>
        <dbReference type="PROSITE" id="PS51352"/>
    </source>
</evidence>
<feature type="domain" description="Thioredoxin" evidence="1">
    <location>
        <begin position="69"/>
        <end position="225"/>
    </location>
</feature>
<gene>
    <name evidence="2" type="ORF">MGWOODY_Hyp1986</name>
</gene>
<accession>A0A160TYH9</accession>
<proteinExistence type="predicted"/>
<organism evidence="2">
    <name type="scientific">hydrothermal vent metagenome</name>
    <dbReference type="NCBI Taxonomy" id="652676"/>
    <lineage>
        <taxon>unclassified sequences</taxon>
        <taxon>metagenomes</taxon>
        <taxon>ecological metagenomes</taxon>
    </lineage>
</organism>
<dbReference type="EMBL" id="CZQD01000019">
    <property type="protein sequence ID" value="CUS56193.1"/>
    <property type="molecule type" value="Genomic_DNA"/>
</dbReference>
<dbReference type="InterPro" id="IPR013766">
    <property type="entry name" value="Thioredoxin_domain"/>
</dbReference>
<dbReference type="PROSITE" id="PS51352">
    <property type="entry name" value="THIOREDOXIN_2"/>
    <property type="match status" value="1"/>
</dbReference>
<dbReference type="InterPro" id="IPR038714">
    <property type="entry name" value="YfeY-like_sf"/>
</dbReference>
<name>A0A160TYH9_9ZZZZ</name>
<dbReference type="PROSITE" id="PS51257">
    <property type="entry name" value="PROKAR_LIPOPROTEIN"/>
    <property type="match status" value="1"/>
</dbReference>
<evidence type="ECO:0000313" key="2">
    <source>
        <dbReference type="EMBL" id="CUS56193.1"/>
    </source>
</evidence>
<dbReference type="GO" id="GO:0016491">
    <property type="term" value="F:oxidoreductase activity"/>
    <property type="evidence" value="ECO:0007669"/>
    <property type="project" value="InterPro"/>
</dbReference>
<dbReference type="InterPro" id="IPR036249">
    <property type="entry name" value="Thioredoxin-like_sf"/>
</dbReference>
<dbReference type="SUPFAM" id="SSF52833">
    <property type="entry name" value="Thioredoxin-like"/>
    <property type="match status" value="1"/>
</dbReference>
<dbReference type="CDD" id="cd02966">
    <property type="entry name" value="TlpA_like_family"/>
    <property type="match status" value="1"/>
</dbReference>
<dbReference type="AlphaFoldDB" id="A0A160TYH9"/>
<protein>
    <recommendedName>
        <fullName evidence="1">Thioredoxin domain-containing protein</fullName>
    </recommendedName>
</protein>
<sequence length="391" mass="41839">MIRHFFSAASLIVLVACGPGADKADHGVSTDPNAATGFIISNTVAPETATVREGETIARDADGRPYNYALLGQPLPALSGKLADGSVFDPASLEGTWNVIDIWGIWCGDCMADAPYVAALVTAIDQDPDLGFLSIHTPANANRATPTDMYGKYGSVSAYFDDKGYSYPTLLDEDASLRSALEIRWTPSYLLVDPTGIVRGFRTDLSVADGEPVKDFLKDVARVKSSVKAGQTPPAFQPVIGPQGVMGITGATPFNTNAIRAAFPDQEIVPGEMVAEGDTYPVFQVMTQSDTAPMFTVEPDWSRGHVYRVSTTHSNVTGPGGEQIGTYRLSQLTEQARSTCFDGVDESANLLICNDLDNGVRFQRVFEPLDDGADAVLTGMAYYPARPDAMD</sequence>
<dbReference type="Pfam" id="PF08534">
    <property type="entry name" value="Redoxin"/>
    <property type="match status" value="1"/>
</dbReference>
<dbReference type="Gene3D" id="3.40.30.10">
    <property type="entry name" value="Glutaredoxin"/>
    <property type="match status" value="1"/>
</dbReference>
<dbReference type="InterPro" id="IPR050553">
    <property type="entry name" value="Thioredoxin_ResA/DsbE_sf"/>
</dbReference>
<dbReference type="InterPro" id="IPR013740">
    <property type="entry name" value="Redoxin"/>
</dbReference>
<dbReference type="PANTHER" id="PTHR42852:SF13">
    <property type="entry name" value="PROTEIN DIPZ"/>
    <property type="match status" value="1"/>
</dbReference>
<dbReference type="InterPro" id="IPR010938">
    <property type="entry name" value="DUF1131"/>
</dbReference>
<dbReference type="Gene3D" id="2.60.460.10">
    <property type="entry name" value="protein yfey like domain"/>
    <property type="match status" value="1"/>
</dbReference>